<dbReference type="Gene3D" id="3.40.50.720">
    <property type="entry name" value="NAD(P)-binding Rossmann-like Domain"/>
    <property type="match status" value="1"/>
</dbReference>
<dbReference type="GO" id="GO:0050661">
    <property type="term" value="F:NADP binding"/>
    <property type="evidence" value="ECO:0007669"/>
    <property type="project" value="TreeGrafter"/>
</dbReference>
<reference evidence="4 5" key="1">
    <citation type="submission" date="2018-08" db="EMBL/GenBank/DDBJ databases">
        <title>Genomic Encyclopedia of Archaeal and Bacterial Type Strains, Phase II (KMG-II): from individual species to whole genera.</title>
        <authorList>
            <person name="Goeker M."/>
        </authorList>
    </citation>
    <scope>NUCLEOTIDE SEQUENCE [LARGE SCALE GENOMIC DNA]</scope>
    <source>
        <strain evidence="4 5">ATCC 27112</strain>
    </source>
</reference>
<dbReference type="PANTHER" id="PTHR21089">
    <property type="entry name" value="SHIKIMATE DEHYDROGENASE"/>
    <property type="match status" value="1"/>
</dbReference>
<dbReference type="AlphaFoldDB" id="A0A397RSP6"/>
<dbReference type="RefSeq" id="WP_119016301.1">
    <property type="nucleotide sequence ID" value="NZ_QXEV01000011.1"/>
</dbReference>
<dbReference type="GO" id="GO:0019632">
    <property type="term" value="P:shikimate metabolic process"/>
    <property type="evidence" value="ECO:0007669"/>
    <property type="project" value="TreeGrafter"/>
</dbReference>
<accession>A0A397RSP6</accession>
<dbReference type="OrthoDB" id="9792692at2"/>
<dbReference type="InterPro" id="IPR022893">
    <property type="entry name" value="Shikimate_DH_fam"/>
</dbReference>
<dbReference type="GO" id="GO:0005829">
    <property type="term" value="C:cytosol"/>
    <property type="evidence" value="ECO:0007669"/>
    <property type="project" value="TreeGrafter"/>
</dbReference>
<proteinExistence type="predicted"/>
<dbReference type="FunCoup" id="A0A397RSP6">
    <property type="interactions" value="343"/>
</dbReference>
<dbReference type="Pfam" id="PF08501">
    <property type="entry name" value="Shikimate_dh_N"/>
    <property type="match status" value="1"/>
</dbReference>
<dbReference type="SUPFAM" id="SSF51735">
    <property type="entry name" value="NAD(P)-binding Rossmann-fold domains"/>
    <property type="match status" value="1"/>
</dbReference>
<feature type="domain" description="Shikimate dehydrogenase substrate binding N-terminal" evidence="3">
    <location>
        <begin position="7"/>
        <end position="88"/>
    </location>
</feature>
<evidence type="ECO:0000313" key="5">
    <source>
        <dbReference type="Proteomes" id="UP000266506"/>
    </source>
</evidence>
<dbReference type="Proteomes" id="UP000266506">
    <property type="component" value="Unassembled WGS sequence"/>
</dbReference>
<keyword evidence="5" id="KW-1185">Reference proteome</keyword>
<dbReference type="PANTHER" id="PTHR21089:SF1">
    <property type="entry name" value="BIFUNCTIONAL 3-DEHYDROQUINATE DEHYDRATASE_SHIKIMATE DEHYDROGENASE, CHLOROPLASTIC"/>
    <property type="match status" value="1"/>
</dbReference>
<name>A0A397RSP6_9MOLU</name>
<comment type="pathway">
    <text evidence="1">Metabolic intermediate biosynthesis; chorismate biosynthesis; chorismate from D-erythrose 4-phosphate and phosphoenolpyruvate: step 4/7.</text>
</comment>
<keyword evidence="2" id="KW-0028">Amino-acid biosynthesis</keyword>
<dbReference type="GO" id="GO:0004764">
    <property type="term" value="F:shikimate 3-dehydrogenase (NADP+) activity"/>
    <property type="evidence" value="ECO:0007669"/>
    <property type="project" value="InterPro"/>
</dbReference>
<keyword evidence="2" id="KW-0057">Aromatic amino acid biosynthesis</keyword>
<dbReference type="EMBL" id="QXEV01000011">
    <property type="protein sequence ID" value="RIA75756.1"/>
    <property type="molecule type" value="Genomic_DNA"/>
</dbReference>
<protein>
    <submittedName>
        <fullName evidence="4">Shikimate dehydrogenase</fullName>
    </submittedName>
</protein>
<dbReference type="GO" id="GO:0009423">
    <property type="term" value="P:chorismate biosynthetic process"/>
    <property type="evidence" value="ECO:0007669"/>
    <property type="project" value="TreeGrafter"/>
</dbReference>
<gene>
    <name evidence="4" type="ORF">EI71_01163</name>
</gene>
<organism evidence="4 5">
    <name type="scientific">Anaeroplasma bactoclasticum</name>
    <dbReference type="NCBI Taxonomy" id="2088"/>
    <lineage>
        <taxon>Bacteria</taxon>
        <taxon>Bacillati</taxon>
        <taxon>Mycoplasmatota</taxon>
        <taxon>Mollicutes</taxon>
        <taxon>Anaeroplasmatales</taxon>
        <taxon>Anaeroplasmataceae</taxon>
        <taxon>Anaeroplasma</taxon>
    </lineage>
</organism>
<evidence type="ECO:0000256" key="1">
    <source>
        <dbReference type="ARBA" id="ARBA00004871"/>
    </source>
</evidence>
<comment type="caution">
    <text evidence="4">The sequence shown here is derived from an EMBL/GenBank/DDBJ whole genome shotgun (WGS) entry which is preliminary data.</text>
</comment>
<evidence type="ECO:0000256" key="2">
    <source>
        <dbReference type="ARBA" id="ARBA00023141"/>
    </source>
</evidence>
<dbReference type="InterPro" id="IPR046346">
    <property type="entry name" value="Aminoacid_DH-like_N_sf"/>
</dbReference>
<sequence>MKLKMAVVGKDVSKSLSPKMHTFILNKLSIECTYDKVSIDIDEFDKKFPKVLKEYDTLNVTIPYKLSCIPYLDNVLDDASTFGAVNTIDARIKSGYNTDGMGFMLMLENNNILVENKNILVLGSGGVGRSVIKKLIDANANVFAYDLNKEGLLNVYKEFNGFTPLDEIENKPYDVIINCTGVGMHKTEGKSPVSEDLIKLCNAAVDLIYEPKVSEFLRLALVNGKTICNGEAMLFYQAYYADCYFLGLKKNAKLAKELFEEYQKLAK</sequence>
<evidence type="ECO:0000313" key="4">
    <source>
        <dbReference type="EMBL" id="RIA75756.1"/>
    </source>
</evidence>
<dbReference type="GO" id="GO:0009073">
    <property type="term" value="P:aromatic amino acid family biosynthetic process"/>
    <property type="evidence" value="ECO:0007669"/>
    <property type="project" value="UniProtKB-KW"/>
</dbReference>
<dbReference type="Gene3D" id="3.40.50.10860">
    <property type="entry name" value="Leucine Dehydrogenase, chain A, domain 1"/>
    <property type="match status" value="1"/>
</dbReference>
<dbReference type="InParanoid" id="A0A397RSP6"/>
<dbReference type="InterPro" id="IPR036291">
    <property type="entry name" value="NAD(P)-bd_dom_sf"/>
</dbReference>
<evidence type="ECO:0000259" key="3">
    <source>
        <dbReference type="Pfam" id="PF08501"/>
    </source>
</evidence>
<dbReference type="InterPro" id="IPR013708">
    <property type="entry name" value="Shikimate_DH-bd_N"/>
</dbReference>
<dbReference type="SUPFAM" id="SSF53223">
    <property type="entry name" value="Aminoacid dehydrogenase-like, N-terminal domain"/>
    <property type="match status" value="1"/>
</dbReference>
<dbReference type="CDD" id="cd01065">
    <property type="entry name" value="NAD_bind_Shikimate_DH"/>
    <property type="match status" value="1"/>
</dbReference>